<protein>
    <recommendedName>
        <fullName evidence="3">DNA methyltransferase</fullName>
    </recommendedName>
</protein>
<comment type="caution">
    <text evidence="1">The sequence shown here is derived from an EMBL/GenBank/DDBJ whole genome shotgun (WGS) entry which is preliminary data.</text>
</comment>
<dbReference type="EMBL" id="JRNR01000122">
    <property type="protein sequence ID" value="KGF46956.1"/>
    <property type="molecule type" value="Genomic_DNA"/>
</dbReference>
<reference evidence="1 2" key="1">
    <citation type="submission" date="2014-07" db="EMBL/GenBank/DDBJ databases">
        <authorList>
            <person name="McCorrison J."/>
            <person name="Sanka R."/>
            <person name="Torralba M."/>
            <person name="Gillis M."/>
            <person name="Haft D.H."/>
            <person name="Methe B."/>
            <person name="Sutton G."/>
            <person name="Nelson K.E."/>
        </authorList>
    </citation>
    <scope>NUCLEOTIDE SEQUENCE [LARGE SCALE GENOMIC DNA]</scope>
    <source>
        <strain evidence="1 2">DNF00882</strain>
    </source>
</reference>
<evidence type="ECO:0000313" key="2">
    <source>
        <dbReference type="Proteomes" id="UP000029538"/>
    </source>
</evidence>
<dbReference type="Proteomes" id="UP000029538">
    <property type="component" value="Unassembled WGS sequence"/>
</dbReference>
<gene>
    <name evidence="1" type="ORF">HMPREF0654_10610</name>
</gene>
<sequence length="367" mass="41979">MTNYRQILDDAYSSADQIQNVDETFTFSNEVKGYIETIVDKAENSKAVLAVIITLMAHKIVVPEDDIRYHQKDIGNFSGRTIDSKFITPFIKEKNFPAMAESGWLTRSLEQKVPYDLNYPGAIKPTSLKNAFLQLINEVQVNGVDAKSILTYFFVLLIRQRDSHNIDLAKPHSLSISNIIEVLHQHFDYPYQGHGASRLPTLAIYAAYECMMKEVSRFHDKQLCPLESHTSADSQSGQIGDIQINNINGEAFEGVEIKHNIEITKDLVEHAYTKFMSQHTNRYYLLTTADMSKADWTPIEEEIKSIARKHGCQVIVNGVYTSLKYYLRLLSDPSDFIEHYVNLMKNDENVKYPQQAAWNEIISKLNL</sequence>
<accession>A0A096AK01</accession>
<dbReference type="AlphaFoldDB" id="A0A096AK01"/>
<evidence type="ECO:0008006" key="3">
    <source>
        <dbReference type="Google" id="ProtNLM"/>
    </source>
</evidence>
<organism evidence="1 2">
    <name type="scientific">Prevotella disiens DNF00882</name>
    <dbReference type="NCBI Taxonomy" id="1401075"/>
    <lineage>
        <taxon>Bacteria</taxon>
        <taxon>Pseudomonadati</taxon>
        <taxon>Bacteroidota</taxon>
        <taxon>Bacteroidia</taxon>
        <taxon>Bacteroidales</taxon>
        <taxon>Prevotellaceae</taxon>
        <taxon>Prevotella</taxon>
    </lineage>
</organism>
<evidence type="ECO:0000313" key="1">
    <source>
        <dbReference type="EMBL" id="KGF46956.1"/>
    </source>
</evidence>
<proteinExistence type="predicted"/>
<name>A0A096AK01_9BACT</name>